<keyword evidence="4" id="KW-1185">Reference proteome</keyword>
<gene>
    <name evidence="3" type="ORF">PVAND_012492</name>
</gene>
<keyword evidence="1" id="KW-0472">Membrane</keyword>
<keyword evidence="2" id="KW-0732">Signal</keyword>
<evidence type="ECO:0000313" key="3">
    <source>
        <dbReference type="EMBL" id="KAG5683196.1"/>
    </source>
</evidence>
<evidence type="ECO:0008006" key="5">
    <source>
        <dbReference type="Google" id="ProtNLM"/>
    </source>
</evidence>
<evidence type="ECO:0000313" key="4">
    <source>
        <dbReference type="Proteomes" id="UP001107558"/>
    </source>
</evidence>
<feature type="transmembrane region" description="Helical" evidence="1">
    <location>
        <begin position="120"/>
        <end position="138"/>
    </location>
</feature>
<feature type="signal peptide" evidence="2">
    <location>
        <begin position="1"/>
        <end position="20"/>
    </location>
</feature>
<sequence>MKTLIGIIIFFAFCYIAVTALKCKDCRLVTPERCRTAKNIPIRECEFLSEETMTNLSVKTACITATRIIADKLFYTRMCGVRGGENDTCDWLEDRFEDEGKVDNFTCSSCEKDLCNASNISYVNIIAFIISVVTVVVMKLH</sequence>
<dbReference type="EMBL" id="JADBJN010000001">
    <property type="protein sequence ID" value="KAG5683196.1"/>
    <property type="molecule type" value="Genomic_DNA"/>
</dbReference>
<comment type="caution">
    <text evidence="3">The sequence shown here is derived from an EMBL/GenBank/DDBJ whole genome shotgun (WGS) entry which is preliminary data.</text>
</comment>
<organism evidence="3 4">
    <name type="scientific">Polypedilum vanderplanki</name>
    <name type="common">Sleeping chironomid midge</name>
    <dbReference type="NCBI Taxonomy" id="319348"/>
    <lineage>
        <taxon>Eukaryota</taxon>
        <taxon>Metazoa</taxon>
        <taxon>Ecdysozoa</taxon>
        <taxon>Arthropoda</taxon>
        <taxon>Hexapoda</taxon>
        <taxon>Insecta</taxon>
        <taxon>Pterygota</taxon>
        <taxon>Neoptera</taxon>
        <taxon>Endopterygota</taxon>
        <taxon>Diptera</taxon>
        <taxon>Nematocera</taxon>
        <taxon>Chironomoidea</taxon>
        <taxon>Chironomidae</taxon>
        <taxon>Chironominae</taxon>
        <taxon>Polypedilum</taxon>
        <taxon>Polypedilum</taxon>
    </lineage>
</organism>
<evidence type="ECO:0000256" key="2">
    <source>
        <dbReference type="SAM" id="SignalP"/>
    </source>
</evidence>
<name>A0A9J6CMP3_POLVA</name>
<keyword evidence="1" id="KW-0812">Transmembrane</keyword>
<keyword evidence="1" id="KW-1133">Transmembrane helix</keyword>
<dbReference type="Proteomes" id="UP001107558">
    <property type="component" value="Chromosome 1"/>
</dbReference>
<reference evidence="3" key="1">
    <citation type="submission" date="2021-03" db="EMBL/GenBank/DDBJ databases">
        <title>Chromosome level genome of the anhydrobiotic midge Polypedilum vanderplanki.</title>
        <authorList>
            <person name="Yoshida Y."/>
            <person name="Kikawada T."/>
            <person name="Gusev O."/>
        </authorList>
    </citation>
    <scope>NUCLEOTIDE SEQUENCE</scope>
    <source>
        <strain evidence="3">NIAS01</strain>
        <tissue evidence="3">Whole body or cell culture</tissue>
    </source>
</reference>
<evidence type="ECO:0000256" key="1">
    <source>
        <dbReference type="SAM" id="Phobius"/>
    </source>
</evidence>
<protein>
    <recommendedName>
        <fullName evidence="5">Protein sleepless</fullName>
    </recommendedName>
</protein>
<feature type="chain" id="PRO_5039912006" description="Protein sleepless" evidence="2">
    <location>
        <begin position="21"/>
        <end position="141"/>
    </location>
</feature>
<proteinExistence type="predicted"/>
<dbReference type="AlphaFoldDB" id="A0A9J6CMP3"/>
<accession>A0A9J6CMP3</accession>